<feature type="domain" description="Transketolase N-terminal" evidence="4">
    <location>
        <begin position="24"/>
        <end position="284"/>
    </location>
</feature>
<dbReference type="AlphaFoldDB" id="A0A1Y1RXR3"/>
<evidence type="ECO:0000313" key="6">
    <source>
        <dbReference type="Proteomes" id="UP000192343"/>
    </source>
</evidence>
<evidence type="ECO:0000256" key="1">
    <source>
        <dbReference type="ARBA" id="ARBA00001964"/>
    </source>
</evidence>
<comment type="similarity">
    <text evidence="2">Belongs to the transketolase family.</text>
</comment>
<reference evidence="5 6" key="1">
    <citation type="submission" date="2017-03" db="EMBL/GenBank/DDBJ databases">
        <title>Draft Genome sequence of Marispirochaeta sp. strain JC444.</title>
        <authorList>
            <person name="Shivani Y."/>
            <person name="Subhash Y."/>
            <person name="Sasikala C."/>
            <person name="Ramana C."/>
        </authorList>
    </citation>
    <scope>NUCLEOTIDE SEQUENCE [LARGE SCALE GENOMIC DNA]</scope>
    <source>
        <strain evidence="5 6">JC444</strain>
    </source>
</reference>
<dbReference type="EMBL" id="MWQY01000010">
    <property type="protein sequence ID" value="ORC35172.1"/>
    <property type="molecule type" value="Genomic_DNA"/>
</dbReference>
<dbReference type="InterPro" id="IPR005474">
    <property type="entry name" value="Transketolase_N"/>
</dbReference>
<comment type="cofactor">
    <cofactor evidence="1">
        <name>thiamine diphosphate</name>
        <dbReference type="ChEBI" id="CHEBI:58937"/>
    </cofactor>
</comment>
<dbReference type="PANTHER" id="PTHR47514:SF1">
    <property type="entry name" value="TRANSKETOLASE N-TERMINAL SECTION-RELATED"/>
    <property type="match status" value="1"/>
</dbReference>
<dbReference type="RefSeq" id="WP_083050681.1">
    <property type="nucleotide sequence ID" value="NZ_MWQY01000010.1"/>
</dbReference>
<sequence length="299" mass="32503">MEEKKKTVLKDYEALGDFALQLRRDTVRMIRNAGHGHIGGALGLADFMAVLYGGGMTSDPSRIDDPDRDRLVLSNGHTCAVWYAALARKGFLSLESLSSFRRMGSPLQGHPARKMLPGIVETSTGPLGQGLSVANGIAMSMKLRGSRGRVYCVLGDGELQEGQVWEAAMTSSHYHLDNLLVFINYNNLQIDGPVDAVMKIDPLIERFQAFGWHAVEIDGNDIPSIVETLEICGNKSGLPSVIIGRTKMGKGVPFMEDKAEWHGSCPSDIQTAEALTALGLSEKFQDFPLPEAWKAGETA</sequence>
<keyword evidence="3" id="KW-0786">Thiamine pyrophosphate</keyword>
<dbReference type="InterPro" id="IPR029061">
    <property type="entry name" value="THDP-binding"/>
</dbReference>
<dbReference type="Gene3D" id="3.40.50.970">
    <property type="match status" value="1"/>
</dbReference>
<keyword evidence="6" id="KW-1185">Reference proteome</keyword>
<dbReference type="CDD" id="cd02012">
    <property type="entry name" value="TPP_TK"/>
    <property type="match status" value="1"/>
</dbReference>
<dbReference type="SUPFAM" id="SSF52518">
    <property type="entry name" value="Thiamin diphosphate-binding fold (THDP-binding)"/>
    <property type="match status" value="1"/>
</dbReference>
<dbReference type="OrthoDB" id="8732661at2"/>
<evidence type="ECO:0000313" key="5">
    <source>
        <dbReference type="EMBL" id="ORC35172.1"/>
    </source>
</evidence>
<accession>A0A1Y1RXR3</accession>
<dbReference type="Pfam" id="PF00456">
    <property type="entry name" value="Transketolase_N"/>
    <property type="match status" value="1"/>
</dbReference>
<name>A0A1Y1RXR3_9SPIO</name>
<dbReference type="PANTHER" id="PTHR47514">
    <property type="entry name" value="TRANSKETOLASE N-TERMINAL SECTION-RELATED"/>
    <property type="match status" value="1"/>
</dbReference>
<proteinExistence type="inferred from homology"/>
<organism evidence="5 6">
    <name type="scientific">Marispirochaeta aestuarii</name>
    <dbReference type="NCBI Taxonomy" id="1963862"/>
    <lineage>
        <taxon>Bacteria</taxon>
        <taxon>Pseudomonadati</taxon>
        <taxon>Spirochaetota</taxon>
        <taxon>Spirochaetia</taxon>
        <taxon>Spirochaetales</taxon>
        <taxon>Spirochaetaceae</taxon>
        <taxon>Marispirochaeta</taxon>
    </lineage>
</organism>
<evidence type="ECO:0000259" key="4">
    <source>
        <dbReference type="Pfam" id="PF00456"/>
    </source>
</evidence>
<evidence type="ECO:0000256" key="3">
    <source>
        <dbReference type="ARBA" id="ARBA00023052"/>
    </source>
</evidence>
<dbReference type="STRING" id="1963862.B4O97_10620"/>
<comment type="caution">
    <text evidence="5">The sequence shown here is derived from an EMBL/GenBank/DDBJ whole genome shotgun (WGS) entry which is preliminary data.</text>
</comment>
<gene>
    <name evidence="5" type="ORF">B4O97_10620</name>
</gene>
<dbReference type="Proteomes" id="UP000192343">
    <property type="component" value="Unassembled WGS sequence"/>
</dbReference>
<evidence type="ECO:0000256" key="2">
    <source>
        <dbReference type="ARBA" id="ARBA00007131"/>
    </source>
</evidence>
<protein>
    <recommendedName>
        <fullName evidence="4">Transketolase N-terminal domain-containing protein</fullName>
    </recommendedName>
</protein>